<protein>
    <submittedName>
        <fullName evidence="2">Uncharacterized protein</fullName>
    </submittedName>
</protein>
<evidence type="ECO:0000256" key="1">
    <source>
        <dbReference type="SAM" id="MobiDB-lite"/>
    </source>
</evidence>
<sequence>MCIYLFNAKSLDGVFPNCREREREKETRHISGKTPQLNRASTRQHSQEARARFNYIFASAPHQRRLIRDSAMIRLNHLHFTLGDTKRK</sequence>
<dbReference type="AlphaFoldDB" id="A0AAV4W696"/>
<proteinExistence type="predicted"/>
<dbReference type="Proteomes" id="UP001054945">
    <property type="component" value="Unassembled WGS sequence"/>
</dbReference>
<gene>
    <name evidence="2" type="ORF">CEXT_699401</name>
</gene>
<accession>A0AAV4W696</accession>
<reference evidence="2 3" key="1">
    <citation type="submission" date="2021-06" db="EMBL/GenBank/DDBJ databases">
        <title>Caerostris extrusa draft genome.</title>
        <authorList>
            <person name="Kono N."/>
            <person name="Arakawa K."/>
        </authorList>
    </citation>
    <scope>NUCLEOTIDE SEQUENCE [LARGE SCALE GENOMIC DNA]</scope>
</reference>
<keyword evidence="3" id="KW-1185">Reference proteome</keyword>
<dbReference type="EMBL" id="BPLR01015634">
    <property type="protein sequence ID" value="GIY77476.1"/>
    <property type="molecule type" value="Genomic_DNA"/>
</dbReference>
<feature type="compositionally biased region" description="Polar residues" evidence="1">
    <location>
        <begin position="33"/>
        <end position="44"/>
    </location>
</feature>
<organism evidence="2 3">
    <name type="scientific">Caerostris extrusa</name>
    <name type="common">Bark spider</name>
    <name type="synonym">Caerostris bankana</name>
    <dbReference type="NCBI Taxonomy" id="172846"/>
    <lineage>
        <taxon>Eukaryota</taxon>
        <taxon>Metazoa</taxon>
        <taxon>Ecdysozoa</taxon>
        <taxon>Arthropoda</taxon>
        <taxon>Chelicerata</taxon>
        <taxon>Arachnida</taxon>
        <taxon>Araneae</taxon>
        <taxon>Araneomorphae</taxon>
        <taxon>Entelegynae</taxon>
        <taxon>Araneoidea</taxon>
        <taxon>Araneidae</taxon>
        <taxon>Caerostris</taxon>
    </lineage>
</organism>
<evidence type="ECO:0000313" key="2">
    <source>
        <dbReference type="EMBL" id="GIY77476.1"/>
    </source>
</evidence>
<feature type="region of interest" description="Disordered" evidence="1">
    <location>
        <begin position="22"/>
        <end position="45"/>
    </location>
</feature>
<evidence type="ECO:0000313" key="3">
    <source>
        <dbReference type="Proteomes" id="UP001054945"/>
    </source>
</evidence>
<comment type="caution">
    <text evidence="2">The sequence shown here is derived from an EMBL/GenBank/DDBJ whole genome shotgun (WGS) entry which is preliminary data.</text>
</comment>
<name>A0AAV4W696_CAEEX</name>